<evidence type="ECO:0000313" key="2">
    <source>
        <dbReference type="EMBL" id="AXE23430.1"/>
    </source>
</evidence>
<keyword evidence="3" id="KW-1185">Reference proteome</keyword>
<dbReference type="KEGG" id="sgz:C0216_08085"/>
<protein>
    <submittedName>
        <fullName evidence="2">CBS domain-containing protein</fullName>
    </submittedName>
</protein>
<dbReference type="AlphaFoldDB" id="A0A344TXQ9"/>
<dbReference type="OrthoDB" id="291940at2"/>
<evidence type="ECO:0000313" key="3">
    <source>
        <dbReference type="Proteomes" id="UP000252004"/>
    </source>
</evidence>
<name>A0A344TXQ9_9ACTN</name>
<dbReference type="InterPro" id="IPR046342">
    <property type="entry name" value="CBS_dom_sf"/>
</dbReference>
<gene>
    <name evidence="2" type="ORF">C0216_08085</name>
</gene>
<sequence length="348" mass="38746">MNQKPSTEELLALKGTEVPLGELLDLFGVRVRRPWNVHEIAEALTDAGLATLPDFATCAPGERVQVVPFATAVQSEPEADEADTAERDPLPSAALPQRLRIGDLPSARGGVRCVSLTTELSQATYLMRQRGYAQIPVTTGMTTIHGVITWRSLALMYERGKESSLENAMQQESLPLADARQEFFACLPMLSEHGYLLVRGEDGSLSGIVTQAHVVGRFESAARPFFLLGEIESLLRRWLGSRLTEEAIKAVQTNKKPEHRSGRVEDLTFGDYVYLLNGEQKKQAMAQQADLNWAALRCESLDRGQFVRHLQRVKDVRNRIAHFDAEPMPLESMRELTAFTTLLRDYAG</sequence>
<evidence type="ECO:0000256" key="1">
    <source>
        <dbReference type="SAM" id="MobiDB-lite"/>
    </source>
</evidence>
<accession>A0A344TXQ9</accession>
<dbReference type="EMBL" id="CP030862">
    <property type="protein sequence ID" value="AXE23430.1"/>
    <property type="molecule type" value="Genomic_DNA"/>
</dbReference>
<dbReference type="Proteomes" id="UP000252004">
    <property type="component" value="Chromosome"/>
</dbReference>
<dbReference type="SUPFAM" id="SSF54631">
    <property type="entry name" value="CBS-domain pair"/>
    <property type="match status" value="1"/>
</dbReference>
<organism evidence="2 3">
    <name type="scientific">Streptomyces globosus</name>
    <dbReference type="NCBI Taxonomy" id="68209"/>
    <lineage>
        <taxon>Bacteria</taxon>
        <taxon>Bacillati</taxon>
        <taxon>Actinomycetota</taxon>
        <taxon>Actinomycetes</taxon>
        <taxon>Kitasatosporales</taxon>
        <taxon>Streptomycetaceae</taxon>
        <taxon>Streptomyces</taxon>
    </lineage>
</organism>
<proteinExistence type="predicted"/>
<feature type="region of interest" description="Disordered" evidence="1">
    <location>
        <begin position="74"/>
        <end position="94"/>
    </location>
</feature>
<dbReference type="Gene3D" id="3.10.580.10">
    <property type="entry name" value="CBS-domain"/>
    <property type="match status" value="1"/>
</dbReference>
<dbReference type="RefSeq" id="WP_114054611.1">
    <property type="nucleotide sequence ID" value="NZ_CP030862.1"/>
</dbReference>
<reference evidence="2 3" key="1">
    <citation type="submission" date="2018-01" db="EMBL/GenBank/DDBJ databases">
        <title>Draft genome Sequence of streptomyces globosus LZH-48.</title>
        <authorList>
            <person name="Ran K."/>
            <person name="Li Z."/>
            <person name="Wei S."/>
            <person name="Dong R."/>
        </authorList>
    </citation>
    <scope>NUCLEOTIDE SEQUENCE [LARGE SCALE GENOMIC DNA]</scope>
    <source>
        <strain evidence="2 3">LZH-48</strain>
    </source>
</reference>